<sequence length="78" mass="8664">MLEKPVLTTHQKLSCKPHRDTPSTHKGKHSHSVIYLSTILTSLSECFIAPLITCSTSYQTSDSAKRVVSSAKKPLRVR</sequence>
<dbReference type="AlphaFoldDB" id="A0AAV4XS68"/>
<gene>
    <name evidence="2" type="ORF">CEXT_159021</name>
</gene>
<accession>A0AAV4XS68</accession>
<keyword evidence="3" id="KW-1185">Reference proteome</keyword>
<dbReference type="EMBL" id="BPLR01018093">
    <property type="protein sequence ID" value="GIY96826.1"/>
    <property type="molecule type" value="Genomic_DNA"/>
</dbReference>
<evidence type="ECO:0000256" key="1">
    <source>
        <dbReference type="SAM" id="MobiDB-lite"/>
    </source>
</evidence>
<organism evidence="2 3">
    <name type="scientific">Caerostris extrusa</name>
    <name type="common">Bark spider</name>
    <name type="synonym">Caerostris bankana</name>
    <dbReference type="NCBI Taxonomy" id="172846"/>
    <lineage>
        <taxon>Eukaryota</taxon>
        <taxon>Metazoa</taxon>
        <taxon>Ecdysozoa</taxon>
        <taxon>Arthropoda</taxon>
        <taxon>Chelicerata</taxon>
        <taxon>Arachnida</taxon>
        <taxon>Araneae</taxon>
        <taxon>Araneomorphae</taxon>
        <taxon>Entelegynae</taxon>
        <taxon>Araneoidea</taxon>
        <taxon>Araneidae</taxon>
        <taxon>Caerostris</taxon>
    </lineage>
</organism>
<name>A0AAV4XS68_CAEEX</name>
<evidence type="ECO:0000313" key="3">
    <source>
        <dbReference type="Proteomes" id="UP001054945"/>
    </source>
</evidence>
<feature type="region of interest" description="Disordered" evidence="1">
    <location>
        <begin position="1"/>
        <end position="28"/>
    </location>
</feature>
<proteinExistence type="predicted"/>
<reference evidence="2 3" key="1">
    <citation type="submission" date="2021-06" db="EMBL/GenBank/DDBJ databases">
        <title>Caerostris extrusa draft genome.</title>
        <authorList>
            <person name="Kono N."/>
            <person name="Arakawa K."/>
        </authorList>
    </citation>
    <scope>NUCLEOTIDE SEQUENCE [LARGE SCALE GENOMIC DNA]</scope>
</reference>
<comment type="caution">
    <text evidence="2">The sequence shown here is derived from an EMBL/GenBank/DDBJ whole genome shotgun (WGS) entry which is preliminary data.</text>
</comment>
<protein>
    <submittedName>
        <fullName evidence="2">Uncharacterized protein</fullName>
    </submittedName>
</protein>
<dbReference type="Proteomes" id="UP001054945">
    <property type="component" value="Unassembled WGS sequence"/>
</dbReference>
<evidence type="ECO:0000313" key="2">
    <source>
        <dbReference type="EMBL" id="GIY96826.1"/>
    </source>
</evidence>